<feature type="chain" id="PRO_5042007778" evidence="2">
    <location>
        <begin position="19"/>
        <end position="177"/>
    </location>
</feature>
<keyword evidence="4" id="KW-1185">Reference proteome</keyword>
<keyword evidence="2" id="KW-0732">Signal</keyword>
<dbReference type="GO" id="GO:0005886">
    <property type="term" value="C:plasma membrane"/>
    <property type="evidence" value="ECO:0007669"/>
    <property type="project" value="TreeGrafter"/>
</dbReference>
<organism evidence="3 4">
    <name type="scientific">Acer negundo</name>
    <name type="common">Box elder</name>
    <dbReference type="NCBI Taxonomy" id="4023"/>
    <lineage>
        <taxon>Eukaryota</taxon>
        <taxon>Viridiplantae</taxon>
        <taxon>Streptophyta</taxon>
        <taxon>Embryophyta</taxon>
        <taxon>Tracheophyta</taxon>
        <taxon>Spermatophyta</taxon>
        <taxon>Magnoliopsida</taxon>
        <taxon>eudicotyledons</taxon>
        <taxon>Gunneridae</taxon>
        <taxon>Pentapetalae</taxon>
        <taxon>rosids</taxon>
        <taxon>malvids</taxon>
        <taxon>Sapindales</taxon>
        <taxon>Sapindaceae</taxon>
        <taxon>Hippocastanoideae</taxon>
        <taxon>Acereae</taxon>
        <taxon>Acer</taxon>
    </lineage>
</organism>
<reference evidence="3" key="2">
    <citation type="submission" date="2023-02" db="EMBL/GenBank/DDBJ databases">
        <authorList>
            <person name="Swenson N.G."/>
            <person name="Wegrzyn J.L."/>
            <person name="Mcevoy S.L."/>
        </authorList>
    </citation>
    <scope>NUCLEOTIDE SEQUENCE</scope>
    <source>
        <strain evidence="3">91603</strain>
        <tissue evidence="3">Leaf</tissue>
    </source>
</reference>
<dbReference type="EMBL" id="JAJSOW010000004">
    <property type="protein sequence ID" value="KAI9191848.1"/>
    <property type="molecule type" value="Genomic_DNA"/>
</dbReference>
<dbReference type="Proteomes" id="UP001064489">
    <property type="component" value="Chromosome 6"/>
</dbReference>
<dbReference type="PANTHER" id="PTHR31414">
    <property type="entry name" value="TRANSMEMBRANE PROTEIN DDB_G0292058"/>
    <property type="match status" value="1"/>
</dbReference>
<dbReference type="PANTHER" id="PTHR31414:SF15">
    <property type="entry name" value="PLASMA MEMBRANE FUSION PROTEIN"/>
    <property type="match status" value="1"/>
</dbReference>
<keyword evidence="1" id="KW-0472">Membrane</keyword>
<dbReference type="InterPro" id="IPR040283">
    <property type="entry name" value="DDB_G0292058-like"/>
</dbReference>
<keyword evidence="1" id="KW-0812">Transmembrane</keyword>
<evidence type="ECO:0000313" key="3">
    <source>
        <dbReference type="EMBL" id="KAI9191848.1"/>
    </source>
</evidence>
<protein>
    <submittedName>
        <fullName evidence="3">Uncharacterized protein</fullName>
    </submittedName>
</protein>
<proteinExistence type="predicted"/>
<feature type="transmembrane region" description="Helical" evidence="1">
    <location>
        <begin position="64"/>
        <end position="89"/>
    </location>
</feature>
<dbReference type="GO" id="GO:0009506">
    <property type="term" value="C:plasmodesma"/>
    <property type="evidence" value="ECO:0007669"/>
    <property type="project" value="TreeGrafter"/>
</dbReference>
<comment type="caution">
    <text evidence="3">The sequence shown here is derived from an EMBL/GenBank/DDBJ whole genome shotgun (WGS) entry which is preliminary data.</text>
</comment>
<accession>A0AAD5J9E4</accession>
<reference evidence="3" key="1">
    <citation type="journal article" date="2022" name="Plant J.">
        <title>Strategies of tolerance reflected in two North American maple genomes.</title>
        <authorList>
            <person name="McEvoy S.L."/>
            <person name="Sezen U.U."/>
            <person name="Trouern-Trend A."/>
            <person name="McMahon S.M."/>
            <person name="Schaberg P.G."/>
            <person name="Yang J."/>
            <person name="Wegrzyn J.L."/>
            <person name="Swenson N.G."/>
        </authorList>
    </citation>
    <scope>NUCLEOTIDE SEQUENCE</scope>
    <source>
        <strain evidence="3">91603</strain>
    </source>
</reference>
<sequence length="177" mass="19184">MKLFFGSCLLLPFLVVFSSLFPAGAGAGAENDTFLLAGNRTQRPDPFNDYNTYNGGWNLTSKHYWGSVGFTGAPFFIVAAVCAGSVVLYTGNGKFTISIDDTLDYVENQAKYTSDNLKNVSNYLDTAKTVAVNSVFLPSEIQQAIDSIDKMIKSASTTLNDVTSNNSKRIQTAVDNM</sequence>
<keyword evidence="1" id="KW-1133">Transmembrane helix</keyword>
<evidence type="ECO:0000313" key="4">
    <source>
        <dbReference type="Proteomes" id="UP001064489"/>
    </source>
</evidence>
<evidence type="ECO:0000256" key="1">
    <source>
        <dbReference type="SAM" id="Phobius"/>
    </source>
</evidence>
<feature type="signal peptide" evidence="2">
    <location>
        <begin position="1"/>
        <end position="18"/>
    </location>
</feature>
<name>A0AAD5J9E4_ACENE</name>
<dbReference type="AlphaFoldDB" id="A0AAD5J9E4"/>
<evidence type="ECO:0000256" key="2">
    <source>
        <dbReference type="SAM" id="SignalP"/>
    </source>
</evidence>
<gene>
    <name evidence="3" type="ORF">LWI28_014438</name>
</gene>